<name>A0A366I7J8_9GAMM</name>
<gene>
    <name evidence="1" type="ORF">DES54_10686</name>
</gene>
<dbReference type="RefSeq" id="WP_113865482.1">
    <property type="nucleotide sequence ID" value="NZ_AGJP01000001.1"/>
</dbReference>
<comment type="caution">
    <text evidence="1">The sequence shown here is derived from an EMBL/GenBank/DDBJ whole genome shotgun (WGS) entry which is preliminary data.</text>
</comment>
<dbReference type="AlphaFoldDB" id="A0A366I7J8"/>
<accession>A0A366I7J8</accession>
<protein>
    <submittedName>
        <fullName evidence="1">Uncharacterized protein</fullName>
    </submittedName>
</protein>
<reference evidence="1 2" key="1">
    <citation type="submission" date="2018-06" db="EMBL/GenBank/DDBJ databases">
        <title>Genomic Encyclopedia of Type Strains, Phase IV (KMG-IV): sequencing the most valuable type-strain genomes for metagenomic binning, comparative biology and taxonomic classification.</title>
        <authorList>
            <person name="Goeker M."/>
        </authorList>
    </citation>
    <scope>NUCLEOTIDE SEQUENCE [LARGE SCALE GENOMIC DNA]</scope>
    <source>
        <strain evidence="1 2">DSM 30166</strain>
    </source>
</reference>
<organism evidence="1 2">
    <name type="scientific">Brenneria salicis ATCC 15712 = DSM 30166</name>
    <dbReference type="NCBI Taxonomy" id="714314"/>
    <lineage>
        <taxon>Bacteria</taxon>
        <taxon>Pseudomonadati</taxon>
        <taxon>Pseudomonadota</taxon>
        <taxon>Gammaproteobacteria</taxon>
        <taxon>Enterobacterales</taxon>
        <taxon>Pectobacteriaceae</taxon>
        <taxon>Brenneria</taxon>
    </lineage>
</organism>
<evidence type="ECO:0000313" key="1">
    <source>
        <dbReference type="EMBL" id="RBP64861.1"/>
    </source>
</evidence>
<dbReference type="EMBL" id="QNRY01000006">
    <property type="protein sequence ID" value="RBP64861.1"/>
    <property type="molecule type" value="Genomic_DNA"/>
</dbReference>
<keyword evidence="2" id="KW-1185">Reference proteome</keyword>
<evidence type="ECO:0000313" key="2">
    <source>
        <dbReference type="Proteomes" id="UP000253046"/>
    </source>
</evidence>
<dbReference type="OrthoDB" id="6262411at2"/>
<proteinExistence type="predicted"/>
<sequence length="206" mass="22735">MSERPNLVTLGSTISAAERIVAWLQPVLQGNNPDQVPVVERHIGQFNTPEEVKRHLSDKNGSIRIAALRARDIHHQAGGVIGTVTWCAYVMATDYWGYGRDLRAEVMVARLVKRIASPLAAKEMGAERKADTISADNIYSGSLDNLGLTMWAVMWSQEFKLDEETDISELPDFLRLGMTATPRGGVPVIEAVIPVRGQENNEDQTP</sequence>
<dbReference type="Proteomes" id="UP000253046">
    <property type="component" value="Unassembled WGS sequence"/>
</dbReference>